<dbReference type="Proteomes" id="UP000218615">
    <property type="component" value="Unassembled WGS sequence"/>
</dbReference>
<reference evidence="3" key="1">
    <citation type="submission" date="2017-06" db="EMBL/GenBank/DDBJ databases">
        <authorList>
            <person name="Cremers G."/>
        </authorList>
    </citation>
    <scope>NUCLEOTIDE SEQUENCE [LARGE SCALE GENOMIC DNA]</scope>
</reference>
<feature type="region of interest" description="Disordered" evidence="1">
    <location>
        <begin position="36"/>
        <end position="88"/>
    </location>
</feature>
<accession>A0A284VTE8</accession>
<evidence type="ECO:0000313" key="3">
    <source>
        <dbReference type="Proteomes" id="UP000218615"/>
    </source>
</evidence>
<feature type="compositionally biased region" description="Polar residues" evidence="1">
    <location>
        <begin position="44"/>
        <end position="60"/>
    </location>
</feature>
<dbReference type="OrthoDB" id="383735at2157"/>
<sequence length="257" mass="28608">MNKETLILVLLTVVISGCIEPGADYLAGGNKDITPEGHSVPAAGTNTSAGAGDNGTSLVSEKTGETLHDTGNSSSFQLSGKTNGTLPQAPVEANKSELLIDRIALDLSSYYEKKWNSLYQADELDCSRMSVYLWDYIRTNYHVAPKIIVSYQRQHAWLALKVSDVGNSSDYMRWNIRGTDYYYLEATIPSLVADDNRKFIINDQSYTSAEFYNAAIYIFDTPQDANDFHAEGSWSGGWNQEFRLKKGDMDKITRLIQ</sequence>
<name>A0A284VTE8_9EURY</name>
<evidence type="ECO:0000256" key="1">
    <source>
        <dbReference type="SAM" id="MobiDB-lite"/>
    </source>
</evidence>
<proteinExistence type="predicted"/>
<gene>
    <name evidence="2" type="ORF">MNV_740019</name>
</gene>
<dbReference type="AlphaFoldDB" id="A0A284VTE8"/>
<feature type="compositionally biased region" description="Polar residues" evidence="1">
    <location>
        <begin position="69"/>
        <end position="86"/>
    </location>
</feature>
<evidence type="ECO:0000313" key="2">
    <source>
        <dbReference type="EMBL" id="SNQ62468.1"/>
    </source>
</evidence>
<protein>
    <submittedName>
        <fullName evidence="2">Uncharacterized protein</fullName>
    </submittedName>
</protein>
<organism evidence="2 3">
    <name type="scientific">Candidatus Methanoperedens nitratireducens</name>
    <dbReference type="NCBI Taxonomy" id="1392998"/>
    <lineage>
        <taxon>Archaea</taxon>
        <taxon>Methanobacteriati</taxon>
        <taxon>Methanobacteriota</taxon>
        <taxon>Stenosarchaea group</taxon>
        <taxon>Methanomicrobia</taxon>
        <taxon>Methanosarcinales</taxon>
        <taxon>ANME-2 cluster</taxon>
        <taxon>Candidatus Methanoperedentaceae</taxon>
        <taxon>Candidatus Methanoperedens</taxon>
    </lineage>
</organism>
<dbReference type="RefSeq" id="WP_096207025.1">
    <property type="nucleotide sequence ID" value="NZ_FZMP01000223.1"/>
</dbReference>
<dbReference type="PROSITE" id="PS51257">
    <property type="entry name" value="PROKAR_LIPOPROTEIN"/>
    <property type="match status" value="1"/>
</dbReference>
<keyword evidence="3" id="KW-1185">Reference proteome</keyword>
<dbReference type="EMBL" id="FZMP01000223">
    <property type="protein sequence ID" value="SNQ62468.1"/>
    <property type="molecule type" value="Genomic_DNA"/>
</dbReference>